<protein>
    <submittedName>
        <fullName evidence="1">Uncharacterized protein</fullName>
    </submittedName>
</protein>
<dbReference type="EMBL" id="OW152819">
    <property type="protein sequence ID" value="CAH2073775.1"/>
    <property type="molecule type" value="Genomic_DNA"/>
</dbReference>
<evidence type="ECO:0000313" key="1">
    <source>
        <dbReference type="EMBL" id="CAH2073775.1"/>
    </source>
</evidence>
<sequence length="96" mass="10008">MLLAACESDAFCASQPVPVGTRAGHVTPLTSILTSGCGSVAAPACLLAAYLSRNTLHAHTSDLASSSRPPRTPLQCFKSNIAYAISLCTKRTRPSF</sequence>
<proteinExistence type="predicted"/>
<organism evidence="1 2">
    <name type="scientific">Iphiclides podalirius</name>
    <name type="common">scarce swallowtail</name>
    <dbReference type="NCBI Taxonomy" id="110791"/>
    <lineage>
        <taxon>Eukaryota</taxon>
        <taxon>Metazoa</taxon>
        <taxon>Ecdysozoa</taxon>
        <taxon>Arthropoda</taxon>
        <taxon>Hexapoda</taxon>
        <taxon>Insecta</taxon>
        <taxon>Pterygota</taxon>
        <taxon>Neoptera</taxon>
        <taxon>Endopterygota</taxon>
        <taxon>Lepidoptera</taxon>
        <taxon>Glossata</taxon>
        <taxon>Ditrysia</taxon>
        <taxon>Papilionoidea</taxon>
        <taxon>Papilionidae</taxon>
        <taxon>Papilioninae</taxon>
        <taxon>Iphiclides</taxon>
    </lineage>
</organism>
<accession>A0ABN8J0U4</accession>
<name>A0ABN8J0U4_9NEOP</name>
<gene>
    <name evidence="1" type="ORF">IPOD504_LOCUS15784</name>
</gene>
<keyword evidence="2" id="KW-1185">Reference proteome</keyword>
<evidence type="ECO:0000313" key="2">
    <source>
        <dbReference type="Proteomes" id="UP000837857"/>
    </source>
</evidence>
<feature type="non-terminal residue" evidence="1">
    <location>
        <position position="96"/>
    </location>
</feature>
<dbReference type="Proteomes" id="UP000837857">
    <property type="component" value="Chromosome 7"/>
</dbReference>
<reference evidence="1" key="1">
    <citation type="submission" date="2022-03" db="EMBL/GenBank/DDBJ databases">
        <authorList>
            <person name="Martin H S."/>
        </authorList>
    </citation>
    <scope>NUCLEOTIDE SEQUENCE</scope>
</reference>